<dbReference type="Gene3D" id="3.40.390.30">
    <property type="entry name" value="Metalloproteases ('zincins'), catalytic domain"/>
    <property type="match status" value="1"/>
</dbReference>
<dbReference type="GO" id="GO:0006364">
    <property type="term" value="P:rRNA processing"/>
    <property type="evidence" value="ECO:0007669"/>
    <property type="project" value="UniProtKB-UniRule"/>
</dbReference>
<keyword evidence="12" id="KW-1185">Reference proteome</keyword>
<evidence type="ECO:0000256" key="1">
    <source>
        <dbReference type="ARBA" id="ARBA00010875"/>
    </source>
</evidence>
<feature type="binding site" evidence="9">
    <location>
        <position position="140"/>
    </location>
    <ligand>
        <name>Zn(2+)</name>
        <dbReference type="ChEBI" id="CHEBI:29105"/>
        <note>catalytic</note>
    </ligand>
</feature>
<feature type="region of interest" description="Disordered" evidence="10">
    <location>
        <begin position="163"/>
        <end position="184"/>
    </location>
</feature>
<sequence>MSVEVSNESGAEADEHALAELGRFVLDALGIDPLADLSVLLVDTDTMAALHQQWMDLPGPTDVMAFPMDAADGGAGGIVERVDPSAPPGTDENPRETMLGDVVLCPAVAADQAASAGHSTQAELHLLCTHGILHLLGYDHGEADEEREMFDLQAQLTRDWTRTSGVGPIRAPLPGTAGEVRGTG</sequence>
<feature type="binding site" evidence="9">
    <location>
        <position position="130"/>
    </location>
    <ligand>
        <name>Zn(2+)</name>
        <dbReference type="ChEBI" id="CHEBI:29105"/>
        <note>catalytic</note>
    </ligand>
</feature>
<accession>A0A1M5KFB0</accession>
<keyword evidence="7 9" id="KW-0378">Hydrolase</keyword>
<evidence type="ECO:0000256" key="4">
    <source>
        <dbReference type="ARBA" id="ARBA00022722"/>
    </source>
</evidence>
<dbReference type="EMBL" id="FQVU01000003">
    <property type="protein sequence ID" value="SHG51300.1"/>
    <property type="molecule type" value="Genomic_DNA"/>
</dbReference>
<dbReference type="GO" id="GO:0004222">
    <property type="term" value="F:metalloendopeptidase activity"/>
    <property type="evidence" value="ECO:0007669"/>
    <property type="project" value="InterPro"/>
</dbReference>
<keyword evidence="4 9" id="KW-0540">Nuclease</keyword>
<keyword evidence="3 9" id="KW-0698">rRNA processing</keyword>
<evidence type="ECO:0000256" key="2">
    <source>
        <dbReference type="ARBA" id="ARBA00022517"/>
    </source>
</evidence>
<evidence type="ECO:0000256" key="7">
    <source>
        <dbReference type="ARBA" id="ARBA00022801"/>
    </source>
</evidence>
<evidence type="ECO:0000256" key="6">
    <source>
        <dbReference type="ARBA" id="ARBA00022759"/>
    </source>
</evidence>
<evidence type="ECO:0000256" key="3">
    <source>
        <dbReference type="ARBA" id="ARBA00022552"/>
    </source>
</evidence>
<protein>
    <recommendedName>
        <fullName evidence="9">Endoribonuclease YbeY</fullName>
        <ecNumber evidence="9">3.1.-.-</ecNumber>
    </recommendedName>
</protein>
<dbReference type="GO" id="GO:0004521">
    <property type="term" value="F:RNA endonuclease activity"/>
    <property type="evidence" value="ECO:0007669"/>
    <property type="project" value="UniProtKB-UniRule"/>
</dbReference>
<evidence type="ECO:0000256" key="8">
    <source>
        <dbReference type="ARBA" id="ARBA00022833"/>
    </source>
</evidence>
<dbReference type="GO" id="GO:0005737">
    <property type="term" value="C:cytoplasm"/>
    <property type="evidence" value="ECO:0007669"/>
    <property type="project" value="UniProtKB-SubCell"/>
</dbReference>
<evidence type="ECO:0000256" key="5">
    <source>
        <dbReference type="ARBA" id="ARBA00022723"/>
    </source>
</evidence>
<reference evidence="11 12" key="1">
    <citation type="submission" date="2016-11" db="EMBL/GenBank/DDBJ databases">
        <authorList>
            <person name="Jaros S."/>
            <person name="Januszkiewicz K."/>
            <person name="Wedrychowicz H."/>
        </authorList>
    </citation>
    <scope>NUCLEOTIDE SEQUENCE [LARGE SCALE GENOMIC DNA]</scope>
    <source>
        <strain evidence="11 12">DSM 45627</strain>
    </source>
</reference>
<dbReference type="InterPro" id="IPR020549">
    <property type="entry name" value="YbeY_CS"/>
</dbReference>
<comment type="function">
    <text evidence="9">Single strand-specific metallo-endoribonuclease involved in late-stage 70S ribosome quality control and in maturation of the 3' terminus of the 16S rRNA.</text>
</comment>
<evidence type="ECO:0000313" key="11">
    <source>
        <dbReference type="EMBL" id="SHG51300.1"/>
    </source>
</evidence>
<dbReference type="PROSITE" id="PS01306">
    <property type="entry name" value="UPF0054"/>
    <property type="match status" value="1"/>
</dbReference>
<dbReference type="GO" id="GO:0008270">
    <property type="term" value="F:zinc ion binding"/>
    <property type="evidence" value="ECO:0007669"/>
    <property type="project" value="UniProtKB-UniRule"/>
</dbReference>
<dbReference type="InterPro" id="IPR002036">
    <property type="entry name" value="YbeY"/>
</dbReference>
<dbReference type="AlphaFoldDB" id="A0A1M5KFB0"/>
<keyword evidence="2 9" id="KW-0690">Ribosome biogenesis</keyword>
<dbReference type="OrthoDB" id="9807740at2"/>
<dbReference type="Pfam" id="PF02130">
    <property type="entry name" value="YbeY"/>
    <property type="match status" value="1"/>
</dbReference>
<keyword evidence="6 9" id="KW-0255">Endonuclease</keyword>
<dbReference type="RefSeq" id="WP_073389885.1">
    <property type="nucleotide sequence ID" value="NZ_FQVU01000003.1"/>
</dbReference>
<dbReference type="NCBIfam" id="TIGR00043">
    <property type="entry name" value="rRNA maturation RNase YbeY"/>
    <property type="match status" value="1"/>
</dbReference>
<dbReference type="PANTHER" id="PTHR46986:SF1">
    <property type="entry name" value="ENDORIBONUCLEASE YBEY, CHLOROPLASTIC"/>
    <property type="match status" value="1"/>
</dbReference>
<keyword evidence="8 9" id="KW-0862">Zinc</keyword>
<dbReference type="InterPro" id="IPR023091">
    <property type="entry name" value="MetalPrtase_cat_dom_sf_prd"/>
</dbReference>
<evidence type="ECO:0000313" key="12">
    <source>
        <dbReference type="Proteomes" id="UP000186132"/>
    </source>
</evidence>
<gene>
    <name evidence="9" type="primary">ybeY</name>
    <name evidence="11" type="ORF">SAMN05443575_2134</name>
</gene>
<comment type="cofactor">
    <cofactor evidence="9">
        <name>Zn(2+)</name>
        <dbReference type="ChEBI" id="CHEBI:29105"/>
    </cofactor>
    <text evidence="9">Binds 1 zinc ion.</text>
</comment>
<dbReference type="EC" id="3.1.-.-" evidence="9"/>
<dbReference type="PANTHER" id="PTHR46986">
    <property type="entry name" value="ENDORIBONUCLEASE YBEY, CHLOROPLASTIC"/>
    <property type="match status" value="1"/>
</dbReference>
<comment type="subcellular location">
    <subcellularLocation>
        <location evidence="9">Cytoplasm</location>
    </subcellularLocation>
</comment>
<dbReference type="HAMAP" id="MF_00009">
    <property type="entry name" value="Endoribonucl_YbeY"/>
    <property type="match status" value="1"/>
</dbReference>
<keyword evidence="9" id="KW-0963">Cytoplasm</keyword>
<feature type="binding site" evidence="9">
    <location>
        <position position="134"/>
    </location>
    <ligand>
        <name>Zn(2+)</name>
        <dbReference type="ChEBI" id="CHEBI:29105"/>
        <note>catalytic</note>
    </ligand>
</feature>
<dbReference type="Proteomes" id="UP000186132">
    <property type="component" value="Unassembled WGS sequence"/>
</dbReference>
<dbReference type="STRING" id="1206085.SAMN05443575_2134"/>
<evidence type="ECO:0000256" key="10">
    <source>
        <dbReference type="SAM" id="MobiDB-lite"/>
    </source>
</evidence>
<organism evidence="11 12">
    <name type="scientific">Jatrophihabitans endophyticus</name>
    <dbReference type="NCBI Taxonomy" id="1206085"/>
    <lineage>
        <taxon>Bacteria</taxon>
        <taxon>Bacillati</taxon>
        <taxon>Actinomycetota</taxon>
        <taxon>Actinomycetes</taxon>
        <taxon>Jatrophihabitantales</taxon>
        <taxon>Jatrophihabitantaceae</taxon>
        <taxon>Jatrophihabitans</taxon>
    </lineage>
</organism>
<proteinExistence type="inferred from homology"/>
<name>A0A1M5KFB0_9ACTN</name>
<dbReference type="SUPFAM" id="SSF55486">
    <property type="entry name" value="Metalloproteases ('zincins'), catalytic domain"/>
    <property type="match status" value="1"/>
</dbReference>
<comment type="similarity">
    <text evidence="1 9">Belongs to the endoribonuclease YbeY family.</text>
</comment>
<keyword evidence="5 9" id="KW-0479">Metal-binding</keyword>
<evidence type="ECO:0000256" key="9">
    <source>
        <dbReference type="HAMAP-Rule" id="MF_00009"/>
    </source>
</evidence>